<evidence type="ECO:0000259" key="1">
    <source>
        <dbReference type="PROSITE" id="PS50987"/>
    </source>
</evidence>
<dbReference type="Pfam" id="PF12840">
    <property type="entry name" value="HTH_20"/>
    <property type="match status" value="1"/>
</dbReference>
<dbReference type="InterPro" id="IPR011991">
    <property type="entry name" value="ArsR-like_HTH"/>
</dbReference>
<name>A0ABW4N2U1_9CAUL</name>
<protein>
    <submittedName>
        <fullName evidence="2">ArsR/SmtB family transcription factor</fullName>
    </submittedName>
</protein>
<proteinExistence type="predicted"/>
<accession>A0ABW4N2U1</accession>
<dbReference type="PANTHER" id="PTHR38600:SF2">
    <property type="entry name" value="SLL0088 PROTEIN"/>
    <property type="match status" value="1"/>
</dbReference>
<dbReference type="PROSITE" id="PS50987">
    <property type="entry name" value="HTH_ARSR_2"/>
    <property type="match status" value="1"/>
</dbReference>
<dbReference type="InterPro" id="IPR001845">
    <property type="entry name" value="HTH_ArsR_DNA-bd_dom"/>
</dbReference>
<dbReference type="PRINTS" id="PR00778">
    <property type="entry name" value="HTHARSR"/>
</dbReference>
<organism evidence="2 3">
    <name type="scientific">Phenylobacterium terrae</name>
    <dbReference type="NCBI Taxonomy" id="2665495"/>
    <lineage>
        <taxon>Bacteria</taxon>
        <taxon>Pseudomonadati</taxon>
        <taxon>Pseudomonadota</taxon>
        <taxon>Alphaproteobacteria</taxon>
        <taxon>Caulobacterales</taxon>
        <taxon>Caulobacteraceae</taxon>
        <taxon>Phenylobacterium</taxon>
    </lineage>
</organism>
<dbReference type="Gene3D" id="1.10.10.10">
    <property type="entry name" value="Winged helix-like DNA-binding domain superfamily/Winged helix DNA-binding domain"/>
    <property type="match status" value="1"/>
</dbReference>
<sequence>MLEYQPVDASFRALAEPTRRVIVERLSAGPASVSELARPLEISLAAVVQHIQLLEETGLVATEKVGRTRTCRLRPEGLDALADWVAERRRFIERRYDRLAALLDEDEADQPEKKT</sequence>
<dbReference type="InterPro" id="IPR036388">
    <property type="entry name" value="WH-like_DNA-bd_sf"/>
</dbReference>
<comment type="caution">
    <text evidence="2">The sequence shown here is derived from an EMBL/GenBank/DDBJ whole genome shotgun (WGS) entry which is preliminary data.</text>
</comment>
<dbReference type="SMART" id="SM00418">
    <property type="entry name" value="HTH_ARSR"/>
    <property type="match status" value="1"/>
</dbReference>
<feature type="domain" description="HTH arsR-type" evidence="1">
    <location>
        <begin position="1"/>
        <end position="93"/>
    </location>
</feature>
<keyword evidence="3" id="KW-1185">Reference proteome</keyword>
<dbReference type="CDD" id="cd00090">
    <property type="entry name" value="HTH_ARSR"/>
    <property type="match status" value="1"/>
</dbReference>
<dbReference type="SUPFAM" id="SSF46785">
    <property type="entry name" value="Winged helix' DNA-binding domain"/>
    <property type="match status" value="1"/>
</dbReference>
<dbReference type="NCBIfam" id="NF033788">
    <property type="entry name" value="HTH_metalloreg"/>
    <property type="match status" value="1"/>
</dbReference>
<dbReference type="RefSeq" id="WP_377282739.1">
    <property type="nucleotide sequence ID" value="NZ_JBHRSI010000008.1"/>
</dbReference>
<evidence type="ECO:0000313" key="3">
    <source>
        <dbReference type="Proteomes" id="UP001597237"/>
    </source>
</evidence>
<gene>
    <name evidence="2" type="ORF">ACFSC0_11760</name>
</gene>
<dbReference type="InterPro" id="IPR036390">
    <property type="entry name" value="WH_DNA-bd_sf"/>
</dbReference>
<dbReference type="Proteomes" id="UP001597237">
    <property type="component" value="Unassembled WGS sequence"/>
</dbReference>
<dbReference type="EMBL" id="JBHUEY010000001">
    <property type="protein sequence ID" value="MFD1784073.1"/>
    <property type="molecule type" value="Genomic_DNA"/>
</dbReference>
<reference evidence="3" key="1">
    <citation type="journal article" date="2019" name="Int. J. Syst. Evol. Microbiol.">
        <title>The Global Catalogue of Microorganisms (GCM) 10K type strain sequencing project: providing services to taxonomists for standard genome sequencing and annotation.</title>
        <authorList>
            <consortium name="The Broad Institute Genomics Platform"/>
            <consortium name="The Broad Institute Genome Sequencing Center for Infectious Disease"/>
            <person name="Wu L."/>
            <person name="Ma J."/>
        </authorList>
    </citation>
    <scope>NUCLEOTIDE SEQUENCE [LARGE SCALE GENOMIC DNA]</scope>
    <source>
        <strain evidence="3">DFY28</strain>
    </source>
</reference>
<dbReference type="PANTHER" id="PTHR38600">
    <property type="entry name" value="TRANSCRIPTIONAL REGULATORY PROTEIN"/>
    <property type="match status" value="1"/>
</dbReference>
<evidence type="ECO:0000313" key="2">
    <source>
        <dbReference type="EMBL" id="MFD1784073.1"/>
    </source>
</evidence>